<dbReference type="STRING" id="1156394.T0RK85"/>
<dbReference type="GeneID" id="19952666"/>
<dbReference type="PANTHER" id="PTHR35871:SF1">
    <property type="entry name" value="CXC1-LIKE CYSTEINE CLUSTER ASSOCIATED WITH KDZ TRANSPOSASES DOMAIN-CONTAINING PROTEIN"/>
    <property type="match status" value="1"/>
</dbReference>
<dbReference type="OrthoDB" id="61851at2759"/>
<evidence type="ECO:0000313" key="2">
    <source>
        <dbReference type="Proteomes" id="UP000030762"/>
    </source>
</evidence>
<dbReference type="RefSeq" id="XP_008616215.1">
    <property type="nucleotide sequence ID" value="XM_008617993.1"/>
</dbReference>
<dbReference type="VEuPathDB" id="FungiDB:SDRG_11939"/>
<keyword evidence="2" id="KW-1185">Reference proteome</keyword>
<evidence type="ECO:0000313" key="1">
    <source>
        <dbReference type="EMBL" id="EQC30362.1"/>
    </source>
</evidence>
<dbReference type="Proteomes" id="UP000030762">
    <property type="component" value="Unassembled WGS sequence"/>
</dbReference>
<dbReference type="PANTHER" id="PTHR35871">
    <property type="entry name" value="EXPRESSED PROTEIN"/>
    <property type="match status" value="1"/>
</dbReference>
<proteinExistence type="predicted"/>
<dbReference type="InParanoid" id="T0RK85"/>
<sequence>MVRPGRQAFHLRRARAGTPKGRLTILRERELLGPAETIRGQCRKTPCTTEEPYNCCAVNLLDHQPDFAAQKSMLEKVFEDSGHLMDLLRKFHPEFNPIENYWGSAKVYCCHHCDYTFKSLRETVYAAGLSPPLAEFAVKKYKSHRSIPSENLTERMEVEFAAKKR</sequence>
<protein>
    <submittedName>
        <fullName evidence="1">Uncharacterized protein</fullName>
    </submittedName>
</protein>
<organism evidence="1 2">
    <name type="scientific">Saprolegnia diclina (strain VS20)</name>
    <dbReference type="NCBI Taxonomy" id="1156394"/>
    <lineage>
        <taxon>Eukaryota</taxon>
        <taxon>Sar</taxon>
        <taxon>Stramenopiles</taxon>
        <taxon>Oomycota</taxon>
        <taxon>Saprolegniomycetes</taxon>
        <taxon>Saprolegniales</taxon>
        <taxon>Saprolegniaceae</taxon>
        <taxon>Saprolegnia</taxon>
    </lineage>
</organism>
<reference evidence="1 2" key="1">
    <citation type="submission" date="2012-04" db="EMBL/GenBank/DDBJ databases">
        <title>The Genome Sequence of Saprolegnia declina VS20.</title>
        <authorList>
            <consortium name="The Broad Institute Genome Sequencing Platform"/>
            <person name="Russ C."/>
            <person name="Nusbaum C."/>
            <person name="Tyler B."/>
            <person name="van West P."/>
            <person name="Dieguez-Uribeondo J."/>
            <person name="de Bruijn I."/>
            <person name="Tripathy S."/>
            <person name="Jiang R."/>
            <person name="Young S.K."/>
            <person name="Zeng Q."/>
            <person name="Gargeya S."/>
            <person name="Fitzgerald M."/>
            <person name="Haas B."/>
            <person name="Abouelleil A."/>
            <person name="Alvarado L."/>
            <person name="Arachchi H.M."/>
            <person name="Berlin A."/>
            <person name="Chapman S.B."/>
            <person name="Goldberg J."/>
            <person name="Griggs A."/>
            <person name="Gujja S."/>
            <person name="Hansen M."/>
            <person name="Howarth C."/>
            <person name="Imamovic A."/>
            <person name="Larimer J."/>
            <person name="McCowen C."/>
            <person name="Montmayeur A."/>
            <person name="Murphy C."/>
            <person name="Neiman D."/>
            <person name="Pearson M."/>
            <person name="Priest M."/>
            <person name="Roberts A."/>
            <person name="Saif S."/>
            <person name="Shea T."/>
            <person name="Sisk P."/>
            <person name="Sykes S."/>
            <person name="Wortman J."/>
            <person name="Nusbaum C."/>
            <person name="Birren B."/>
        </authorList>
    </citation>
    <scope>NUCLEOTIDE SEQUENCE [LARGE SCALE GENOMIC DNA]</scope>
    <source>
        <strain evidence="1 2">VS20</strain>
    </source>
</reference>
<accession>T0RK85</accession>
<gene>
    <name evidence="1" type="ORF">SDRG_11939</name>
</gene>
<dbReference type="AlphaFoldDB" id="T0RK85"/>
<name>T0RK85_SAPDV</name>
<dbReference type="EMBL" id="JH767176">
    <property type="protein sequence ID" value="EQC30362.1"/>
    <property type="molecule type" value="Genomic_DNA"/>
</dbReference>